<organism evidence="1 2">
    <name type="scientific">Neofusicoccum parvum</name>
    <dbReference type="NCBI Taxonomy" id="310453"/>
    <lineage>
        <taxon>Eukaryota</taxon>
        <taxon>Fungi</taxon>
        <taxon>Dikarya</taxon>
        <taxon>Ascomycota</taxon>
        <taxon>Pezizomycotina</taxon>
        <taxon>Dothideomycetes</taxon>
        <taxon>Dothideomycetes incertae sedis</taxon>
        <taxon>Botryosphaeriales</taxon>
        <taxon>Botryosphaeriaceae</taxon>
        <taxon>Neofusicoccum</taxon>
    </lineage>
</organism>
<name>A0ACB5RN21_9PEZI</name>
<gene>
    <name evidence="1" type="primary">g12201</name>
    <name evidence="1" type="ORF">NpPPO83_00012201</name>
</gene>
<protein>
    <submittedName>
        <fullName evidence="1">Beta/gamma crystallin</fullName>
    </submittedName>
</protein>
<keyword evidence="2" id="KW-1185">Reference proteome</keyword>
<evidence type="ECO:0000313" key="1">
    <source>
        <dbReference type="EMBL" id="GME21910.1"/>
    </source>
</evidence>
<accession>A0ACB5RN21</accession>
<dbReference type="EMBL" id="BSXG01000001">
    <property type="protein sequence ID" value="GME21910.1"/>
    <property type="molecule type" value="Genomic_DNA"/>
</dbReference>
<reference evidence="1" key="1">
    <citation type="submission" date="2024-09" db="EMBL/GenBank/DDBJ databases">
        <title>Draft Genome Sequences of Neofusicoccum parvum.</title>
        <authorList>
            <person name="Ashida A."/>
            <person name="Camagna M."/>
            <person name="Tanaka A."/>
            <person name="Takemoto D."/>
        </authorList>
    </citation>
    <scope>NUCLEOTIDE SEQUENCE</scope>
    <source>
        <strain evidence="1">PPO83</strain>
    </source>
</reference>
<proteinExistence type="predicted"/>
<dbReference type="Proteomes" id="UP001165186">
    <property type="component" value="Unassembled WGS sequence"/>
</dbReference>
<sequence length="161" mass="17373">MKFTTLIPATIVACSGFAAAAPNSIPTATLTWPASAPTPVLDDYKGVSSGPGQSNGDDGREDESTLEKRGWERTIRICENANRSGACVVKSFKPETGCYNLAGWWNDKISSVYLPPHTTCTLFTDKNCQGKWLKAFDPGYSNLKTQSLMNDKASSIICAAR</sequence>
<evidence type="ECO:0000313" key="2">
    <source>
        <dbReference type="Proteomes" id="UP001165186"/>
    </source>
</evidence>
<comment type="caution">
    <text evidence="1">The sequence shown here is derived from an EMBL/GenBank/DDBJ whole genome shotgun (WGS) entry which is preliminary data.</text>
</comment>